<feature type="transmembrane region" description="Helical" evidence="5">
    <location>
        <begin position="59"/>
        <end position="82"/>
    </location>
</feature>
<dbReference type="EMBL" id="FOEC01000003">
    <property type="protein sequence ID" value="SEO64400.1"/>
    <property type="molecule type" value="Genomic_DNA"/>
</dbReference>
<dbReference type="OrthoDB" id="3173271at2"/>
<feature type="transmembrane region" description="Helical" evidence="5">
    <location>
        <begin position="30"/>
        <end position="47"/>
    </location>
</feature>
<dbReference type="PATRIC" id="fig|79604.3.peg.553"/>
<accession>A0A172RWV3</accession>
<keyword evidence="2 5" id="KW-0812">Transmembrane</keyword>
<dbReference type="STRING" id="79604.AAY81_02715"/>
<evidence type="ECO:0000313" key="7">
    <source>
        <dbReference type="Proteomes" id="UP000182975"/>
    </source>
</evidence>
<evidence type="ECO:0000256" key="3">
    <source>
        <dbReference type="ARBA" id="ARBA00022989"/>
    </source>
</evidence>
<sequence length="283" mass="30597">MRNPFAVCHPGVTLGYLALAIVLSMAMVHPAYTALAAVGALSVAIYTRGWRPSVRMVAYLAPFSLLIATLNACFVGSGSTVFCQVLGVTFYAESFAYGLCMGGMFTAMCLWFSVFGTVLDSEAILGSLSNRVPAIALIISQIMRLVPQFVARGRAIADVQRAVSAVHGQTPRDAMRIVSVLMGWGMEDSLVRSASMRARGYTRGGGRTVYRRYRFRTFDGVLLGIVVLLAAMVGLSMALTAATFHFYPIISGPAPWWGVLAYCLLMLVPFACAGREGLLWHTR</sequence>
<dbReference type="Proteomes" id="UP000182975">
    <property type="component" value="Unassembled WGS sequence"/>
</dbReference>
<keyword evidence="7" id="KW-1185">Reference proteome</keyword>
<dbReference type="AlphaFoldDB" id="A0A172RWV3"/>
<evidence type="ECO:0000313" key="6">
    <source>
        <dbReference type="EMBL" id="SEO64400.1"/>
    </source>
</evidence>
<dbReference type="KEGG" id="ddt:AAY81_02715"/>
<name>A0A172RWV3_9ACTN</name>
<feature type="transmembrane region" description="Helical" evidence="5">
    <location>
        <begin position="256"/>
        <end position="274"/>
    </location>
</feature>
<keyword evidence="4 5" id="KW-0472">Membrane</keyword>
<evidence type="ECO:0000256" key="5">
    <source>
        <dbReference type="SAM" id="Phobius"/>
    </source>
</evidence>
<proteinExistence type="predicted"/>
<gene>
    <name evidence="6" type="ORF">SAMN02910314_00773</name>
</gene>
<comment type="subcellular location">
    <subcellularLocation>
        <location evidence="1">Membrane</location>
        <topology evidence="1">Multi-pass membrane protein</topology>
    </subcellularLocation>
</comment>
<evidence type="ECO:0000256" key="2">
    <source>
        <dbReference type="ARBA" id="ARBA00022692"/>
    </source>
</evidence>
<dbReference type="RefSeq" id="WP_066661063.1">
    <property type="nucleotide sequence ID" value="NZ_CP011402.1"/>
</dbReference>
<feature type="transmembrane region" description="Helical" evidence="5">
    <location>
        <begin position="94"/>
        <end position="119"/>
    </location>
</feature>
<protein>
    <submittedName>
        <fullName evidence="6">Energy-coupling factor transport system permease protein</fullName>
    </submittedName>
</protein>
<evidence type="ECO:0000256" key="1">
    <source>
        <dbReference type="ARBA" id="ARBA00004141"/>
    </source>
</evidence>
<organism evidence="6 7">
    <name type="scientific">Denitrobacterium detoxificans</name>
    <dbReference type="NCBI Taxonomy" id="79604"/>
    <lineage>
        <taxon>Bacteria</taxon>
        <taxon>Bacillati</taxon>
        <taxon>Actinomycetota</taxon>
        <taxon>Coriobacteriia</taxon>
        <taxon>Eggerthellales</taxon>
        <taxon>Eggerthellaceae</taxon>
        <taxon>Denitrobacterium</taxon>
    </lineage>
</organism>
<feature type="transmembrane region" description="Helical" evidence="5">
    <location>
        <begin position="221"/>
        <end position="250"/>
    </location>
</feature>
<keyword evidence="3 5" id="KW-1133">Transmembrane helix</keyword>
<dbReference type="CDD" id="cd16914">
    <property type="entry name" value="EcfT"/>
    <property type="match status" value="1"/>
</dbReference>
<dbReference type="GO" id="GO:0005886">
    <property type="term" value="C:plasma membrane"/>
    <property type="evidence" value="ECO:0007669"/>
    <property type="project" value="UniProtKB-ARBA"/>
</dbReference>
<reference evidence="7" key="1">
    <citation type="submission" date="2016-10" db="EMBL/GenBank/DDBJ databases">
        <authorList>
            <person name="Varghese N."/>
        </authorList>
    </citation>
    <scope>NUCLEOTIDE SEQUENCE [LARGE SCALE GENOMIC DNA]</scope>
    <source>
        <strain evidence="7">DSM 21843</strain>
    </source>
</reference>
<evidence type="ECO:0000256" key="4">
    <source>
        <dbReference type="ARBA" id="ARBA00023136"/>
    </source>
</evidence>
<dbReference type="InterPro" id="IPR003339">
    <property type="entry name" value="ABC/ECF_trnsptr_transmembrane"/>
</dbReference>